<comment type="caution">
    <text evidence="1">The sequence shown here is derived from an EMBL/GenBank/DDBJ whole genome shotgun (WGS) entry which is preliminary data.</text>
</comment>
<evidence type="ECO:0000313" key="1">
    <source>
        <dbReference type="EMBL" id="MFB9212679.1"/>
    </source>
</evidence>
<reference evidence="1 2" key="1">
    <citation type="submission" date="2024-09" db="EMBL/GenBank/DDBJ databases">
        <authorList>
            <person name="Sun Q."/>
            <person name="Mori K."/>
        </authorList>
    </citation>
    <scope>NUCLEOTIDE SEQUENCE [LARGE SCALE GENOMIC DNA]</scope>
    <source>
        <strain evidence="1 2">CECT 7682</strain>
    </source>
</reference>
<name>A0ABV5J776_9BACT</name>
<accession>A0ABV5J776</accession>
<gene>
    <name evidence="1" type="ORF">ACFFUR_12755</name>
</gene>
<dbReference type="RefSeq" id="WP_290247550.1">
    <property type="nucleotide sequence ID" value="NZ_JAUFQT010000001.1"/>
</dbReference>
<dbReference type="Proteomes" id="UP001589654">
    <property type="component" value="Unassembled WGS sequence"/>
</dbReference>
<evidence type="ECO:0000313" key="2">
    <source>
        <dbReference type="Proteomes" id="UP001589654"/>
    </source>
</evidence>
<proteinExistence type="predicted"/>
<dbReference type="PROSITE" id="PS51257">
    <property type="entry name" value="PROKAR_LIPOPROTEIN"/>
    <property type="match status" value="1"/>
</dbReference>
<sequence>MKSEKSKNGLYSHFRLKSSMSFLMALLVFVFSCSESDDGQMQGPEPVMPPETSMAPDMSMFDDEGGEENRVNTIQNWAYAAINVGVYSSILYSHLIVPVRAFKVTINQEAHFNEDAGLWVWEKSFEVPSRGTFSVRLTAEVDGTDVSWTGYVSKSGVFENFVWFDGTSKLNGESGKWNLYESPENPEAWLSNSWEIDREVGNGNTSFTVEKEGNHQGSSITYSIEKGADYDRTVLINDVSNSNLVEVQWNKESKFGRVKSEAKYGDEMYHCWDEQLQDSECP</sequence>
<keyword evidence="2" id="KW-1185">Reference proteome</keyword>
<protein>
    <recommendedName>
        <fullName evidence="3">Lipoprotein</fullName>
    </recommendedName>
</protein>
<evidence type="ECO:0008006" key="3">
    <source>
        <dbReference type="Google" id="ProtNLM"/>
    </source>
</evidence>
<dbReference type="EMBL" id="JBHMEW010000063">
    <property type="protein sequence ID" value="MFB9212679.1"/>
    <property type="molecule type" value="Genomic_DNA"/>
</dbReference>
<organism evidence="1 2">
    <name type="scientific">Echinicola jeungdonensis</name>
    <dbReference type="NCBI Taxonomy" id="709343"/>
    <lineage>
        <taxon>Bacteria</taxon>
        <taxon>Pseudomonadati</taxon>
        <taxon>Bacteroidota</taxon>
        <taxon>Cytophagia</taxon>
        <taxon>Cytophagales</taxon>
        <taxon>Cyclobacteriaceae</taxon>
        <taxon>Echinicola</taxon>
    </lineage>
</organism>